<name>A0A166MJN4_EXIGL</name>
<dbReference type="AlphaFoldDB" id="A0A166MJN4"/>
<evidence type="ECO:0000259" key="1">
    <source>
        <dbReference type="Pfam" id="PF14033"/>
    </source>
</evidence>
<dbReference type="Pfam" id="PF21666">
    <property type="entry name" value="DUF4246_N"/>
    <property type="match status" value="1"/>
</dbReference>
<dbReference type="InterPro" id="IPR049192">
    <property type="entry name" value="DUF4246_C"/>
</dbReference>
<dbReference type="Proteomes" id="UP000077266">
    <property type="component" value="Unassembled WGS sequence"/>
</dbReference>
<keyword evidence="4" id="KW-1185">Reference proteome</keyword>
<feature type="domain" description="DUF4246" evidence="1">
    <location>
        <begin position="80"/>
        <end position="212"/>
    </location>
</feature>
<dbReference type="PANTHER" id="PTHR33119:SF1">
    <property type="entry name" value="FE2OG DIOXYGENASE DOMAIN-CONTAINING PROTEIN"/>
    <property type="match status" value="1"/>
</dbReference>
<evidence type="ECO:0000313" key="3">
    <source>
        <dbReference type="EMBL" id="KZV78104.1"/>
    </source>
</evidence>
<dbReference type="EMBL" id="KV427127">
    <property type="protein sequence ID" value="KZV78104.1"/>
    <property type="molecule type" value="Genomic_DNA"/>
</dbReference>
<evidence type="ECO:0000259" key="2">
    <source>
        <dbReference type="Pfam" id="PF21666"/>
    </source>
</evidence>
<accession>A0A166MJN4</accession>
<sequence>MSLEYIPYDGKVSMEDVKFPHPFDSYDYRAIDILRTTVELEMCALSAALRAKPEWWRKYTDPDIRARWTKEAYEQGLNKKQIDYVMEELSGYSALRDEQTGIEVGCCDRIWQSDALIPDTLCDALKEGAKALEDVADDQKDWHPRASGFVLDLVHPSLYPLVYGRTFVLKPKGLEVAEAPEGSSVTSQRFAWLPTNFVVGASGVKALGYINN</sequence>
<dbReference type="PANTHER" id="PTHR33119">
    <property type="entry name" value="IFI3P"/>
    <property type="match status" value="1"/>
</dbReference>
<protein>
    <submittedName>
        <fullName evidence="3">Uncharacterized protein</fullName>
    </submittedName>
</protein>
<feature type="domain" description="DUF4246" evidence="2">
    <location>
        <begin position="5"/>
        <end position="71"/>
    </location>
</feature>
<feature type="non-terminal residue" evidence="3">
    <location>
        <position position="212"/>
    </location>
</feature>
<dbReference type="STRING" id="1314781.A0A166MJN4"/>
<gene>
    <name evidence="3" type="ORF">EXIGLDRAFT_692558</name>
</gene>
<dbReference type="InterPro" id="IPR025340">
    <property type="entry name" value="DUF4246"/>
</dbReference>
<evidence type="ECO:0000313" key="4">
    <source>
        <dbReference type="Proteomes" id="UP000077266"/>
    </source>
</evidence>
<organism evidence="3 4">
    <name type="scientific">Exidia glandulosa HHB12029</name>
    <dbReference type="NCBI Taxonomy" id="1314781"/>
    <lineage>
        <taxon>Eukaryota</taxon>
        <taxon>Fungi</taxon>
        <taxon>Dikarya</taxon>
        <taxon>Basidiomycota</taxon>
        <taxon>Agaricomycotina</taxon>
        <taxon>Agaricomycetes</taxon>
        <taxon>Auriculariales</taxon>
        <taxon>Exidiaceae</taxon>
        <taxon>Exidia</taxon>
    </lineage>
</organism>
<dbReference type="OrthoDB" id="415532at2759"/>
<reference evidence="3 4" key="1">
    <citation type="journal article" date="2016" name="Mol. Biol. Evol.">
        <title>Comparative Genomics of Early-Diverging Mushroom-Forming Fungi Provides Insights into the Origins of Lignocellulose Decay Capabilities.</title>
        <authorList>
            <person name="Nagy L.G."/>
            <person name="Riley R."/>
            <person name="Tritt A."/>
            <person name="Adam C."/>
            <person name="Daum C."/>
            <person name="Floudas D."/>
            <person name="Sun H."/>
            <person name="Yadav J.S."/>
            <person name="Pangilinan J."/>
            <person name="Larsson K.H."/>
            <person name="Matsuura K."/>
            <person name="Barry K."/>
            <person name="Labutti K."/>
            <person name="Kuo R."/>
            <person name="Ohm R.A."/>
            <person name="Bhattacharya S.S."/>
            <person name="Shirouzu T."/>
            <person name="Yoshinaga Y."/>
            <person name="Martin F.M."/>
            <person name="Grigoriev I.V."/>
            <person name="Hibbett D.S."/>
        </authorList>
    </citation>
    <scope>NUCLEOTIDE SEQUENCE [LARGE SCALE GENOMIC DNA]</scope>
    <source>
        <strain evidence="3 4">HHB12029</strain>
    </source>
</reference>
<dbReference type="InterPro" id="IPR049207">
    <property type="entry name" value="DUF4246_N"/>
</dbReference>
<dbReference type="Pfam" id="PF14033">
    <property type="entry name" value="DUF4246"/>
    <property type="match status" value="1"/>
</dbReference>
<dbReference type="InParanoid" id="A0A166MJN4"/>
<proteinExistence type="predicted"/>